<dbReference type="SUPFAM" id="SSF53649">
    <property type="entry name" value="Alkaline phosphatase-like"/>
    <property type="match status" value="1"/>
</dbReference>
<evidence type="ECO:0000256" key="3">
    <source>
        <dbReference type="SAM" id="SignalP"/>
    </source>
</evidence>
<evidence type="ECO:0000313" key="6">
    <source>
        <dbReference type="Proteomes" id="UP000634206"/>
    </source>
</evidence>
<dbReference type="GO" id="GO:0004065">
    <property type="term" value="F:arylsulfatase activity"/>
    <property type="evidence" value="ECO:0007669"/>
    <property type="project" value="TreeGrafter"/>
</dbReference>
<dbReference type="Gene3D" id="3.40.720.10">
    <property type="entry name" value="Alkaline Phosphatase, subunit A"/>
    <property type="match status" value="1"/>
</dbReference>
<sequence length="508" mass="56668">MKSTESPQRHRRLCHGIKSSFTLCASVLVSFGAASIAEAKPLAGTKPNIIMVITDDQGMGDLSCMGNEVVRTPAIDRFYQKSTRFTDFQVSPTCAPTRAAIMSGRAPFKNGVTHTIFQRERMALSTFTLPQALQSAGYQTGIFGKWHLGDEEAYLPGNRGFNESLIHGAGGIGQVTLGDFPPNKQNVYFDNVLLYNDTIVKTQGYCTDVFFQSALAWIKKQHQAEHPYFAYIALNAPHAPLVAPKKYTQRFIDLGYDQGTAGRYGMIENIDSNFALLMKKLNAWQALDNTLVVFMTDNGGTHLRGKLNGQRVVHHNAGLRGGKNSPYEGGTHVPAFWQWRGVLGEGVDIDGLTAHIDLYKTFSDLAGAKLPNDMQAIDGKTLLPLLEDPKAEWPDRELFFHCGRWNTGQHEAAKYKKCAVRTQRWRLVNHKELYDIANDPGETTDVSEAHPEVVQRLRKSFDAWWQSTLPLMVNEGLPKVPAKEQPLAIRYHKQLQEKGIPDWAPDAL</sequence>
<feature type="chain" id="PRO_5042063853" evidence="3">
    <location>
        <begin position="40"/>
        <end position="508"/>
    </location>
</feature>
<comment type="similarity">
    <text evidence="1">Belongs to the sulfatase family.</text>
</comment>
<dbReference type="CDD" id="cd16146">
    <property type="entry name" value="ARS_like"/>
    <property type="match status" value="1"/>
</dbReference>
<evidence type="ECO:0000256" key="1">
    <source>
        <dbReference type="ARBA" id="ARBA00008779"/>
    </source>
</evidence>
<evidence type="ECO:0000256" key="2">
    <source>
        <dbReference type="ARBA" id="ARBA00022801"/>
    </source>
</evidence>
<keyword evidence="3" id="KW-0732">Signal</keyword>
<dbReference type="EMBL" id="JAENIG010000008">
    <property type="protein sequence ID" value="MBK1855844.1"/>
    <property type="molecule type" value="Genomic_DNA"/>
</dbReference>
<proteinExistence type="inferred from homology"/>
<dbReference type="InterPro" id="IPR000917">
    <property type="entry name" value="Sulfatase_N"/>
</dbReference>
<gene>
    <name evidence="5" type="ORF">JIN83_12800</name>
</gene>
<reference evidence="5" key="1">
    <citation type="submission" date="2021-01" db="EMBL/GenBank/DDBJ databases">
        <title>Modified the classification status of verrucomicrobia.</title>
        <authorList>
            <person name="Feng X."/>
        </authorList>
    </citation>
    <scope>NUCLEOTIDE SEQUENCE</scope>
    <source>
        <strain evidence="5">5K15</strain>
    </source>
</reference>
<dbReference type="InterPro" id="IPR050738">
    <property type="entry name" value="Sulfatase"/>
</dbReference>
<protein>
    <submittedName>
        <fullName evidence="5">Arylsulfatase</fullName>
    </submittedName>
</protein>
<comment type="caution">
    <text evidence="5">The sequence shown here is derived from an EMBL/GenBank/DDBJ whole genome shotgun (WGS) entry which is preliminary data.</text>
</comment>
<organism evidence="5 6">
    <name type="scientific">Oceaniferula flava</name>
    <dbReference type="NCBI Taxonomy" id="2800421"/>
    <lineage>
        <taxon>Bacteria</taxon>
        <taxon>Pseudomonadati</taxon>
        <taxon>Verrucomicrobiota</taxon>
        <taxon>Verrucomicrobiia</taxon>
        <taxon>Verrucomicrobiales</taxon>
        <taxon>Verrucomicrobiaceae</taxon>
        <taxon>Oceaniferula</taxon>
    </lineage>
</organism>
<dbReference type="Pfam" id="PF00884">
    <property type="entry name" value="Sulfatase"/>
    <property type="match status" value="1"/>
</dbReference>
<dbReference type="PANTHER" id="PTHR42693:SF53">
    <property type="entry name" value="ENDO-4-O-SULFATASE"/>
    <property type="match status" value="1"/>
</dbReference>
<dbReference type="RefSeq" id="WP_309490458.1">
    <property type="nucleotide sequence ID" value="NZ_JAENIG010000008.1"/>
</dbReference>
<name>A0AAE2SDN6_9BACT</name>
<feature type="domain" description="Sulfatase N-terminal" evidence="4">
    <location>
        <begin position="47"/>
        <end position="368"/>
    </location>
</feature>
<dbReference type="InterPro" id="IPR017850">
    <property type="entry name" value="Alkaline_phosphatase_core_sf"/>
</dbReference>
<dbReference type="Proteomes" id="UP000634206">
    <property type="component" value="Unassembled WGS sequence"/>
</dbReference>
<evidence type="ECO:0000259" key="4">
    <source>
        <dbReference type="Pfam" id="PF00884"/>
    </source>
</evidence>
<dbReference type="Gene3D" id="3.30.1120.10">
    <property type="match status" value="1"/>
</dbReference>
<accession>A0AAE2SDN6</accession>
<dbReference type="AlphaFoldDB" id="A0AAE2SDN6"/>
<keyword evidence="6" id="KW-1185">Reference proteome</keyword>
<dbReference type="PANTHER" id="PTHR42693">
    <property type="entry name" value="ARYLSULFATASE FAMILY MEMBER"/>
    <property type="match status" value="1"/>
</dbReference>
<keyword evidence="2" id="KW-0378">Hydrolase</keyword>
<evidence type="ECO:0000313" key="5">
    <source>
        <dbReference type="EMBL" id="MBK1855844.1"/>
    </source>
</evidence>
<feature type="signal peptide" evidence="3">
    <location>
        <begin position="1"/>
        <end position="39"/>
    </location>
</feature>